<comment type="caution">
    <text evidence="2">The sequence shown here is derived from an EMBL/GenBank/DDBJ whole genome shotgun (WGS) entry which is preliminary data.</text>
</comment>
<keyword evidence="1" id="KW-0732">Signal</keyword>
<organism evidence="2 3">
    <name type="scientific">Sulfuriferula multivorans</name>
    <dbReference type="NCBI Taxonomy" id="1559896"/>
    <lineage>
        <taxon>Bacteria</taxon>
        <taxon>Pseudomonadati</taxon>
        <taxon>Pseudomonadota</taxon>
        <taxon>Betaproteobacteria</taxon>
        <taxon>Nitrosomonadales</taxon>
        <taxon>Sulfuricellaceae</taxon>
        <taxon>Sulfuriferula</taxon>
    </lineage>
</organism>
<gene>
    <name evidence="2" type="ORF">GZ085_07845</name>
</gene>
<dbReference type="Proteomes" id="UP000483432">
    <property type="component" value="Unassembled WGS sequence"/>
</dbReference>
<evidence type="ECO:0000313" key="3">
    <source>
        <dbReference type="Proteomes" id="UP000483432"/>
    </source>
</evidence>
<evidence type="ECO:0008006" key="4">
    <source>
        <dbReference type="Google" id="ProtNLM"/>
    </source>
</evidence>
<name>A0A7C9KB65_9PROT</name>
<protein>
    <recommendedName>
        <fullName evidence="4">DnrO protein</fullName>
    </recommendedName>
</protein>
<proteinExistence type="predicted"/>
<feature type="signal peptide" evidence="1">
    <location>
        <begin position="1"/>
        <end position="17"/>
    </location>
</feature>
<evidence type="ECO:0000256" key="1">
    <source>
        <dbReference type="SAM" id="SignalP"/>
    </source>
</evidence>
<reference evidence="2 3" key="1">
    <citation type="submission" date="2019-09" db="EMBL/GenBank/DDBJ databases">
        <title>H2 Metabolism Revealed by Metagenomic Analysis in Subglacial Sediment of East Antarctica.</title>
        <authorList>
            <person name="Yang Z."/>
            <person name="Zhang Y."/>
            <person name="Lv Y."/>
            <person name="Yan W."/>
            <person name="Xiao X."/>
            <person name="Sun B."/>
            <person name="Ma H."/>
        </authorList>
    </citation>
    <scope>NUCLEOTIDE SEQUENCE [LARGE SCALE GENOMIC DNA]</scope>
    <source>
        <strain evidence="2">Bin2_2</strain>
    </source>
</reference>
<evidence type="ECO:0000313" key="2">
    <source>
        <dbReference type="EMBL" id="NDP48292.1"/>
    </source>
</evidence>
<accession>A0A7C9KB65</accession>
<feature type="chain" id="PRO_5028835353" description="DnrO protein" evidence="1">
    <location>
        <begin position="18"/>
        <end position="153"/>
    </location>
</feature>
<dbReference type="EMBL" id="JAAFGW010000100">
    <property type="protein sequence ID" value="NDP48292.1"/>
    <property type="molecule type" value="Genomic_DNA"/>
</dbReference>
<dbReference type="AlphaFoldDB" id="A0A7C9KB65"/>
<sequence>MLLLIAATLATPLVALAADSHKHGSDSHKIELNAGKKWASDAPLRQAMTAIRSSVATTLPAAHSGKATTADYDALGKEVAAQVAYIVQNCKLNPKADAQLHVVIGDIMNGVETAEGKQHDKERASGVVQIAQALNTYGQYFDHTGWKAIKLPH</sequence>